<organism evidence="1 2">
    <name type="scientific">Ambrosia artemisiifolia</name>
    <name type="common">Common ragweed</name>
    <dbReference type="NCBI Taxonomy" id="4212"/>
    <lineage>
        <taxon>Eukaryota</taxon>
        <taxon>Viridiplantae</taxon>
        <taxon>Streptophyta</taxon>
        <taxon>Embryophyta</taxon>
        <taxon>Tracheophyta</taxon>
        <taxon>Spermatophyta</taxon>
        <taxon>Magnoliopsida</taxon>
        <taxon>eudicotyledons</taxon>
        <taxon>Gunneridae</taxon>
        <taxon>Pentapetalae</taxon>
        <taxon>asterids</taxon>
        <taxon>campanulids</taxon>
        <taxon>Asterales</taxon>
        <taxon>Asteraceae</taxon>
        <taxon>Asteroideae</taxon>
        <taxon>Heliantheae alliance</taxon>
        <taxon>Heliantheae</taxon>
        <taxon>Ambrosia</taxon>
    </lineage>
</organism>
<reference evidence="1" key="1">
    <citation type="submission" date="2022-06" db="EMBL/GenBank/DDBJ databases">
        <title>Uncovering the hologenomic basis of an extraordinary plant invasion.</title>
        <authorList>
            <person name="Bieker V.C."/>
            <person name="Martin M.D."/>
            <person name="Gilbert T."/>
            <person name="Hodgins K."/>
            <person name="Battlay P."/>
            <person name="Petersen B."/>
            <person name="Wilson J."/>
        </authorList>
    </citation>
    <scope>NUCLEOTIDE SEQUENCE</scope>
    <source>
        <strain evidence="1">AA19_3_7</strain>
        <tissue evidence="1">Leaf</tissue>
    </source>
</reference>
<comment type="caution">
    <text evidence="1">The sequence shown here is derived from an EMBL/GenBank/DDBJ whole genome shotgun (WGS) entry which is preliminary data.</text>
</comment>
<sequence length="84" mass="9151">VSILNNHRTPIPCFLSILRSQLQKPVPPSSVSQTTIPLSSPSAFLSLTIRPVVANANTPYFLIDGEAVQQVATIPKAKERDKLK</sequence>
<keyword evidence="2" id="KW-1185">Reference proteome</keyword>
<evidence type="ECO:0000313" key="2">
    <source>
        <dbReference type="Proteomes" id="UP001206925"/>
    </source>
</evidence>
<evidence type="ECO:0000313" key="1">
    <source>
        <dbReference type="EMBL" id="KAI7756122.1"/>
    </source>
</evidence>
<name>A0AAD5DAF2_AMBAR</name>
<dbReference type="EMBL" id="JAMZMK010000575">
    <property type="protein sequence ID" value="KAI7756122.1"/>
    <property type="molecule type" value="Genomic_DNA"/>
</dbReference>
<protein>
    <submittedName>
        <fullName evidence="1">Uncharacterized protein</fullName>
    </submittedName>
</protein>
<proteinExistence type="predicted"/>
<dbReference type="Proteomes" id="UP001206925">
    <property type="component" value="Unassembled WGS sequence"/>
</dbReference>
<feature type="non-terminal residue" evidence="1">
    <location>
        <position position="84"/>
    </location>
</feature>
<dbReference type="AlphaFoldDB" id="A0AAD5DAF2"/>
<gene>
    <name evidence="1" type="ORF">M8C21_004671</name>
</gene>
<accession>A0AAD5DAF2</accession>